<protein>
    <submittedName>
        <fullName evidence="1">Uncharacterized protein</fullName>
    </submittedName>
</protein>
<proteinExistence type="predicted"/>
<dbReference type="EMBL" id="CP003002">
    <property type="protein sequence ID" value="AEO54865.1"/>
    <property type="molecule type" value="Genomic_DNA"/>
</dbReference>
<accession>G2Q041</accession>
<keyword evidence="2" id="KW-1185">Reference proteome</keyword>
<dbReference type="AlphaFoldDB" id="G2Q041"/>
<dbReference type="GeneID" id="11505373"/>
<evidence type="ECO:0000313" key="2">
    <source>
        <dbReference type="Proteomes" id="UP000007322"/>
    </source>
</evidence>
<dbReference type="RefSeq" id="XP_003660110.1">
    <property type="nucleotide sequence ID" value="XM_003660062.1"/>
</dbReference>
<dbReference type="VEuPathDB" id="FungiDB:MYCTH_86350"/>
<dbReference type="InParanoid" id="G2Q041"/>
<evidence type="ECO:0000313" key="1">
    <source>
        <dbReference type="EMBL" id="AEO54865.1"/>
    </source>
</evidence>
<dbReference type="Proteomes" id="UP000007322">
    <property type="component" value="Chromosome 1"/>
</dbReference>
<name>G2Q041_THET4</name>
<organism evidence="1 2">
    <name type="scientific">Thermothelomyces thermophilus (strain ATCC 42464 / BCRC 31852 / DSM 1799)</name>
    <name type="common">Sporotrichum thermophile</name>
    <dbReference type="NCBI Taxonomy" id="573729"/>
    <lineage>
        <taxon>Eukaryota</taxon>
        <taxon>Fungi</taxon>
        <taxon>Dikarya</taxon>
        <taxon>Ascomycota</taxon>
        <taxon>Pezizomycotina</taxon>
        <taxon>Sordariomycetes</taxon>
        <taxon>Sordariomycetidae</taxon>
        <taxon>Sordariales</taxon>
        <taxon>Chaetomiaceae</taxon>
        <taxon>Thermothelomyces</taxon>
    </lineage>
</organism>
<gene>
    <name evidence="1" type="ORF">MYCTH_86350</name>
</gene>
<sequence length="72" mass="7891">MGHQKYGLGGPNRIPPKTEIRHPVRSCYVPGIGIPELRMTNTTAGVSGRGTPSCNRVGPSSLFSLVWFFLRH</sequence>
<reference evidence="1 2" key="1">
    <citation type="journal article" date="2011" name="Nat. Biotechnol.">
        <title>Comparative genomic analysis of the thermophilic biomass-degrading fungi Myceliophthora thermophila and Thielavia terrestris.</title>
        <authorList>
            <person name="Berka R.M."/>
            <person name="Grigoriev I.V."/>
            <person name="Otillar R."/>
            <person name="Salamov A."/>
            <person name="Grimwood J."/>
            <person name="Reid I."/>
            <person name="Ishmael N."/>
            <person name="John T."/>
            <person name="Darmond C."/>
            <person name="Moisan M.-C."/>
            <person name="Henrissat B."/>
            <person name="Coutinho P.M."/>
            <person name="Lombard V."/>
            <person name="Natvig D.O."/>
            <person name="Lindquist E."/>
            <person name="Schmutz J."/>
            <person name="Lucas S."/>
            <person name="Harris P."/>
            <person name="Powlowski J."/>
            <person name="Bellemare A."/>
            <person name="Taylor D."/>
            <person name="Butler G."/>
            <person name="de Vries R.P."/>
            <person name="Allijn I.E."/>
            <person name="van den Brink J."/>
            <person name="Ushinsky S."/>
            <person name="Storms R."/>
            <person name="Powell A.J."/>
            <person name="Paulsen I.T."/>
            <person name="Elbourne L.D.H."/>
            <person name="Baker S.E."/>
            <person name="Magnuson J."/>
            <person name="LaBoissiere S."/>
            <person name="Clutterbuck A.J."/>
            <person name="Martinez D."/>
            <person name="Wogulis M."/>
            <person name="de Leon A.L."/>
            <person name="Rey M.W."/>
            <person name="Tsang A."/>
        </authorList>
    </citation>
    <scope>NUCLEOTIDE SEQUENCE [LARGE SCALE GENOMIC DNA]</scope>
    <source>
        <strain evidence="2">ATCC 42464 / BCRC 31852 / DSM 1799</strain>
    </source>
</reference>
<dbReference type="KEGG" id="mtm:MYCTH_86350"/>
<dbReference type="HOGENOM" id="CLU_2723974_0_0_1"/>